<proteinExistence type="predicted"/>
<gene>
    <name evidence="1" type="ORF">GCM10022223_01150</name>
</gene>
<keyword evidence="2" id="KW-1185">Reference proteome</keyword>
<evidence type="ECO:0000313" key="1">
    <source>
        <dbReference type="EMBL" id="GAA3590449.1"/>
    </source>
</evidence>
<organism evidence="1 2">
    <name type="scientific">Kineosporia mesophila</name>
    <dbReference type="NCBI Taxonomy" id="566012"/>
    <lineage>
        <taxon>Bacteria</taxon>
        <taxon>Bacillati</taxon>
        <taxon>Actinomycetota</taxon>
        <taxon>Actinomycetes</taxon>
        <taxon>Kineosporiales</taxon>
        <taxon>Kineosporiaceae</taxon>
        <taxon>Kineosporia</taxon>
    </lineage>
</organism>
<reference evidence="2" key="1">
    <citation type="journal article" date="2019" name="Int. J. Syst. Evol. Microbiol.">
        <title>The Global Catalogue of Microorganisms (GCM) 10K type strain sequencing project: providing services to taxonomists for standard genome sequencing and annotation.</title>
        <authorList>
            <consortium name="The Broad Institute Genomics Platform"/>
            <consortium name="The Broad Institute Genome Sequencing Center for Infectious Disease"/>
            <person name="Wu L."/>
            <person name="Ma J."/>
        </authorList>
    </citation>
    <scope>NUCLEOTIDE SEQUENCE [LARGE SCALE GENOMIC DNA]</scope>
    <source>
        <strain evidence="2">JCM 16902</strain>
    </source>
</reference>
<name>A0ABP6YTR7_9ACTN</name>
<dbReference type="Proteomes" id="UP001501074">
    <property type="component" value="Unassembled WGS sequence"/>
</dbReference>
<comment type="caution">
    <text evidence="1">The sequence shown here is derived from an EMBL/GenBank/DDBJ whole genome shotgun (WGS) entry which is preliminary data.</text>
</comment>
<protein>
    <submittedName>
        <fullName evidence="1">Uncharacterized protein</fullName>
    </submittedName>
</protein>
<dbReference type="EMBL" id="BAAAZO010000001">
    <property type="protein sequence ID" value="GAA3590449.1"/>
    <property type="molecule type" value="Genomic_DNA"/>
</dbReference>
<evidence type="ECO:0000313" key="2">
    <source>
        <dbReference type="Proteomes" id="UP001501074"/>
    </source>
</evidence>
<sequence>MSPPLGRHPFTVSYHAAIDVRSGIPEAFGESRRECRLGAQHADTPYCDARITSPPLVTRSG</sequence>
<accession>A0ABP6YTR7</accession>